<dbReference type="PANTHER" id="PTHR43378:SF2">
    <property type="entry name" value="UDP-3-O-ACYLGLUCOSAMINE N-ACYLTRANSFERASE 1, MITOCHONDRIAL-RELATED"/>
    <property type="match status" value="1"/>
</dbReference>
<evidence type="ECO:0000256" key="7">
    <source>
        <dbReference type="HAMAP-Rule" id="MF_00523"/>
    </source>
</evidence>
<comment type="function">
    <text evidence="7">Catalyzes the N-acylation of UDP-3-O-acylglucosamine using 3-hydroxyacyl-ACP as the acyl donor. Is involved in the biosynthesis of lipid A, a phosphorylated glycolipid that anchors the lipopolysaccharide to the outer membrane of the cell.</text>
</comment>
<keyword evidence="5 7" id="KW-0443">Lipid metabolism</keyword>
<organism evidence="9 10">
    <name type="scientific">Candidatus Fervidibacter sacchari</name>
    <dbReference type="NCBI Taxonomy" id="1448929"/>
    <lineage>
        <taxon>Bacteria</taxon>
        <taxon>Candidatus Fervidibacterota</taxon>
        <taxon>Candidatus Fervidibacter</taxon>
    </lineage>
</organism>
<keyword evidence="2 7" id="KW-0441">Lipid A biosynthesis</keyword>
<evidence type="ECO:0000313" key="10">
    <source>
        <dbReference type="Proteomes" id="UP001204798"/>
    </source>
</evidence>
<dbReference type="Pfam" id="PF04613">
    <property type="entry name" value="LpxD"/>
    <property type="match status" value="1"/>
</dbReference>
<proteinExistence type="inferred from homology"/>
<evidence type="ECO:0000259" key="8">
    <source>
        <dbReference type="Pfam" id="PF04613"/>
    </source>
</evidence>
<evidence type="ECO:0000313" key="9">
    <source>
        <dbReference type="EMBL" id="MCS3919292.1"/>
    </source>
</evidence>
<dbReference type="Gene3D" id="3.40.1390.10">
    <property type="entry name" value="MurE/MurF, N-terminal domain"/>
    <property type="match status" value="1"/>
</dbReference>
<dbReference type="HAMAP" id="MF_00523">
    <property type="entry name" value="LpxD"/>
    <property type="match status" value="1"/>
</dbReference>
<comment type="similarity">
    <text evidence="7">Belongs to the transferase hexapeptide repeat family. LpxD subfamily.</text>
</comment>
<sequence>MSRTNFPSPLSLKRIAEIVNGEIFGDPETIVTGLSEPSTAKQGDLVFAWSKPYAEQAFKSQASAVVTSRELSRPEKPHIVVAEPKLAMAMLLEAIFPSEPMPAHISPTAIIGEGVKLGEGVFIGDYAVIGDHSVIGDGTVIYPHVYIGRRVQIGANCRIYPQVTIYDGVVIGNRVIIHAGSVIGKDGFGFIWDGERYRRIPQVGTVVIEDDVEIGANVCIDRATIGETRIGKGTKIDNLVQIAHNCTLGAHCILAGQVGLAGSVKVGNGVMMGGQVGIADHVQVGDGVALLAKSGLMDNAPAKTQWAGYPARTRIQWLRIEAALNELPDALKFLRQLERRLEELEKSLKPKSE</sequence>
<dbReference type="NCBIfam" id="TIGR01853">
    <property type="entry name" value="lipid_A_lpxD"/>
    <property type="match status" value="1"/>
</dbReference>
<feature type="active site" description="Proton acceptor" evidence="7">
    <location>
        <position position="244"/>
    </location>
</feature>
<dbReference type="CDD" id="cd03352">
    <property type="entry name" value="LbH_LpxD"/>
    <property type="match status" value="1"/>
</dbReference>
<reference evidence="9 10" key="1">
    <citation type="submission" date="2022-08" db="EMBL/GenBank/DDBJ databases">
        <title>Bacterial and archaeal communities from various locations to study Microbial Dark Matter (Phase II).</title>
        <authorList>
            <person name="Stepanauskas R."/>
        </authorList>
    </citation>
    <scope>NUCLEOTIDE SEQUENCE [LARGE SCALE GENOMIC DNA]</scope>
    <source>
        <strain evidence="9 10">PD1</strain>
    </source>
</reference>
<keyword evidence="1 7" id="KW-0444">Lipid biosynthesis</keyword>
<accession>A0ABT2EMV8</accession>
<feature type="domain" description="UDP-3-O-[3-hydroxymyristoyl] glucosamine N-acyltransferase non-repeat region" evidence="8">
    <location>
        <begin position="30"/>
        <end position="93"/>
    </location>
</feature>
<dbReference type="InterPro" id="IPR020573">
    <property type="entry name" value="UDP_GlcNAc_AcTrfase_non-rep"/>
</dbReference>
<dbReference type="Pfam" id="PF00132">
    <property type="entry name" value="Hexapep"/>
    <property type="match status" value="3"/>
</dbReference>
<dbReference type="NCBIfam" id="NF002060">
    <property type="entry name" value="PRK00892.1"/>
    <property type="match status" value="1"/>
</dbReference>
<dbReference type="SUPFAM" id="SSF51161">
    <property type="entry name" value="Trimeric LpxA-like enzymes"/>
    <property type="match status" value="1"/>
</dbReference>
<dbReference type="EC" id="2.3.1.191" evidence="7"/>
<keyword evidence="10" id="KW-1185">Reference proteome</keyword>
<comment type="catalytic activity">
    <reaction evidence="7">
        <text>a UDP-3-O-[(3R)-3-hydroxyacyl]-alpha-D-glucosamine + a (3R)-hydroxyacyl-[ACP] = a UDP-2-N,3-O-bis[(3R)-3-hydroxyacyl]-alpha-D-glucosamine + holo-[ACP] + H(+)</text>
        <dbReference type="Rhea" id="RHEA:53836"/>
        <dbReference type="Rhea" id="RHEA-COMP:9685"/>
        <dbReference type="Rhea" id="RHEA-COMP:9945"/>
        <dbReference type="ChEBI" id="CHEBI:15378"/>
        <dbReference type="ChEBI" id="CHEBI:64479"/>
        <dbReference type="ChEBI" id="CHEBI:78827"/>
        <dbReference type="ChEBI" id="CHEBI:137740"/>
        <dbReference type="ChEBI" id="CHEBI:137748"/>
        <dbReference type="EC" id="2.3.1.191"/>
    </reaction>
</comment>
<dbReference type="Proteomes" id="UP001204798">
    <property type="component" value="Unassembled WGS sequence"/>
</dbReference>
<gene>
    <name evidence="7" type="primary">lpxD</name>
    <name evidence="9" type="ORF">M2350_001705</name>
</gene>
<comment type="caution">
    <text evidence="9">The sequence shown here is derived from an EMBL/GenBank/DDBJ whole genome shotgun (WGS) entry which is preliminary data.</text>
</comment>
<dbReference type="InterPro" id="IPR011004">
    <property type="entry name" value="Trimer_LpxA-like_sf"/>
</dbReference>
<protein>
    <recommendedName>
        <fullName evidence="7">UDP-3-O-acylglucosamine N-acyltransferase</fullName>
        <ecNumber evidence="7">2.3.1.191</ecNumber>
    </recommendedName>
</protein>
<evidence type="ECO:0000256" key="5">
    <source>
        <dbReference type="ARBA" id="ARBA00023098"/>
    </source>
</evidence>
<dbReference type="Gene3D" id="2.160.10.10">
    <property type="entry name" value="Hexapeptide repeat proteins"/>
    <property type="match status" value="1"/>
</dbReference>
<keyword evidence="4 7" id="KW-0677">Repeat</keyword>
<name>A0ABT2EMV8_9BACT</name>
<evidence type="ECO:0000256" key="3">
    <source>
        <dbReference type="ARBA" id="ARBA00022679"/>
    </source>
</evidence>
<dbReference type="InterPro" id="IPR001451">
    <property type="entry name" value="Hexapep"/>
</dbReference>
<comment type="subunit">
    <text evidence="7">Homotrimer.</text>
</comment>
<evidence type="ECO:0000256" key="1">
    <source>
        <dbReference type="ARBA" id="ARBA00022516"/>
    </source>
</evidence>
<dbReference type="PANTHER" id="PTHR43378">
    <property type="entry name" value="UDP-3-O-ACYLGLUCOSAMINE N-ACYLTRANSFERASE"/>
    <property type="match status" value="1"/>
</dbReference>
<keyword evidence="3 7" id="KW-0808">Transferase</keyword>
<comment type="pathway">
    <text evidence="7">Bacterial outer membrane biogenesis; LPS lipid A biosynthesis.</text>
</comment>
<dbReference type="GO" id="GO:0103118">
    <property type="term" value="F:UDP-3-O-[(3R)-3-hydroxyacyl]-glucosamine N-acyltransferase activity"/>
    <property type="evidence" value="ECO:0007669"/>
    <property type="project" value="UniProtKB-EC"/>
</dbReference>
<dbReference type="InterPro" id="IPR007691">
    <property type="entry name" value="LpxD"/>
</dbReference>
<keyword evidence="6 7" id="KW-0012">Acyltransferase</keyword>
<evidence type="ECO:0000256" key="4">
    <source>
        <dbReference type="ARBA" id="ARBA00022737"/>
    </source>
</evidence>
<dbReference type="EMBL" id="JANUCP010000003">
    <property type="protein sequence ID" value="MCS3919292.1"/>
    <property type="molecule type" value="Genomic_DNA"/>
</dbReference>
<evidence type="ECO:0000256" key="6">
    <source>
        <dbReference type="ARBA" id="ARBA00023315"/>
    </source>
</evidence>
<evidence type="ECO:0000256" key="2">
    <source>
        <dbReference type="ARBA" id="ARBA00022556"/>
    </source>
</evidence>
<dbReference type="RefSeq" id="WP_259095573.1">
    <property type="nucleotide sequence ID" value="NZ_CP130454.1"/>
</dbReference>